<accession>A0AAN7R0Z1</accession>
<dbReference type="EMBL" id="JAXQNO010000015">
    <property type="protein sequence ID" value="KAK4783346.1"/>
    <property type="molecule type" value="Genomic_DNA"/>
</dbReference>
<reference evidence="2 3" key="1">
    <citation type="journal article" date="2023" name="Hortic Res">
        <title>Pangenome of water caltrop reveals structural variations and asymmetric subgenome divergence after allopolyploidization.</title>
        <authorList>
            <person name="Zhang X."/>
            <person name="Chen Y."/>
            <person name="Wang L."/>
            <person name="Yuan Y."/>
            <person name="Fang M."/>
            <person name="Shi L."/>
            <person name="Lu R."/>
            <person name="Comes H.P."/>
            <person name="Ma Y."/>
            <person name="Chen Y."/>
            <person name="Huang G."/>
            <person name="Zhou Y."/>
            <person name="Zheng Z."/>
            <person name="Qiu Y."/>
        </authorList>
    </citation>
    <scope>NUCLEOTIDE SEQUENCE [LARGE SCALE GENOMIC DNA]</scope>
    <source>
        <strain evidence="2">F231</strain>
    </source>
</reference>
<organism evidence="2 3">
    <name type="scientific">Trapa natans</name>
    <name type="common">Water chestnut</name>
    <dbReference type="NCBI Taxonomy" id="22666"/>
    <lineage>
        <taxon>Eukaryota</taxon>
        <taxon>Viridiplantae</taxon>
        <taxon>Streptophyta</taxon>
        <taxon>Embryophyta</taxon>
        <taxon>Tracheophyta</taxon>
        <taxon>Spermatophyta</taxon>
        <taxon>Magnoliopsida</taxon>
        <taxon>eudicotyledons</taxon>
        <taxon>Gunneridae</taxon>
        <taxon>Pentapetalae</taxon>
        <taxon>rosids</taxon>
        <taxon>malvids</taxon>
        <taxon>Myrtales</taxon>
        <taxon>Lythraceae</taxon>
        <taxon>Trapa</taxon>
    </lineage>
</organism>
<evidence type="ECO:0000313" key="2">
    <source>
        <dbReference type="EMBL" id="KAK4783346.1"/>
    </source>
</evidence>
<feature type="coiled-coil region" evidence="1">
    <location>
        <begin position="114"/>
        <end position="141"/>
    </location>
</feature>
<protein>
    <submittedName>
        <fullName evidence="2">Uncharacterized protein</fullName>
    </submittedName>
</protein>
<dbReference type="AlphaFoldDB" id="A0AAN7R0Z1"/>
<gene>
    <name evidence="2" type="ORF">SAY86_007720</name>
</gene>
<keyword evidence="1" id="KW-0175">Coiled coil</keyword>
<keyword evidence="3" id="KW-1185">Reference proteome</keyword>
<dbReference type="Proteomes" id="UP001346149">
    <property type="component" value="Unassembled WGS sequence"/>
</dbReference>
<proteinExistence type="predicted"/>
<evidence type="ECO:0000256" key="1">
    <source>
        <dbReference type="SAM" id="Coils"/>
    </source>
</evidence>
<sequence length="157" mass="18444">MRNRFASALSILSQARSGSSPGQERVFETLKGNVDDLMHDCLTFEQVNSNFELHKLTRDHMYLTMMKDHETHLLYKQSFDHIAEEKELPNKRMKELNCREVKLMSSWETLVNKSKDMKLRYMDQEKKLAEANAKKKKALKKLWRGSGAQSKMKEESF</sequence>
<evidence type="ECO:0000313" key="3">
    <source>
        <dbReference type="Proteomes" id="UP001346149"/>
    </source>
</evidence>
<name>A0AAN7R0Z1_TRANT</name>
<comment type="caution">
    <text evidence="2">The sequence shown here is derived from an EMBL/GenBank/DDBJ whole genome shotgun (WGS) entry which is preliminary data.</text>
</comment>